<evidence type="ECO:0000313" key="3">
    <source>
        <dbReference type="Proteomes" id="UP000193944"/>
    </source>
</evidence>
<dbReference type="Gene3D" id="3.80.10.10">
    <property type="entry name" value="Ribonuclease Inhibitor"/>
    <property type="match status" value="1"/>
</dbReference>
<dbReference type="PANTHER" id="PTHR22708:SF0">
    <property type="entry name" value="LEUCINE-RICH REPEAT-CONTAINING PROTEIN 56"/>
    <property type="match status" value="1"/>
</dbReference>
<proteinExistence type="predicted"/>
<dbReference type="PROSITE" id="PS51450">
    <property type="entry name" value="LRR"/>
    <property type="match status" value="1"/>
</dbReference>
<evidence type="ECO:0000313" key="2">
    <source>
        <dbReference type="EMBL" id="ORX78691.1"/>
    </source>
</evidence>
<feature type="compositionally biased region" description="Low complexity" evidence="1">
    <location>
        <begin position="529"/>
        <end position="551"/>
    </location>
</feature>
<comment type="caution">
    <text evidence="2">The sequence shown here is derived from an EMBL/GenBank/DDBJ whole genome shotgun (WGS) entry which is preliminary data.</text>
</comment>
<reference evidence="2 3" key="2">
    <citation type="submission" date="2016-08" db="EMBL/GenBank/DDBJ databases">
        <title>Pervasive Adenine N6-methylation of Active Genes in Fungi.</title>
        <authorList>
            <consortium name="DOE Joint Genome Institute"/>
            <person name="Mondo S.J."/>
            <person name="Dannebaum R.O."/>
            <person name="Kuo R.C."/>
            <person name="Labutti K."/>
            <person name="Haridas S."/>
            <person name="Kuo A."/>
            <person name="Salamov A."/>
            <person name="Ahrendt S.R."/>
            <person name="Lipzen A."/>
            <person name="Sullivan W."/>
            <person name="Andreopoulos W.B."/>
            <person name="Clum A."/>
            <person name="Lindquist E."/>
            <person name="Daum C."/>
            <person name="Ramamoorthy G.K."/>
            <person name="Gryganskyi A."/>
            <person name="Culley D."/>
            <person name="Magnuson J.K."/>
            <person name="James T.Y."/>
            <person name="O'Malley M.A."/>
            <person name="Stajich J.E."/>
            <person name="Spatafora J.W."/>
            <person name="Visel A."/>
            <person name="Grigoriev I.V."/>
        </authorList>
    </citation>
    <scope>NUCLEOTIDE SEQUENCE [LARGE SCALE GENOMIC DNA]</scope>
    <source>
        <strain evidence="2 3">S4</strain>
    </source>
</reference>
<organism evidence="2 3">
    <name type="scientific">Anaeromyces robustus</name>
    <dbReference type="NCBI Taxonomy" id="1754192"/>
    <lineage>
        <taxon>Eukaryota</taxon>
        <taxon>Fungi</taxon>
        <taxon>Fungi incertae sedis</taxon>
        <taxon>Chytridiomycota</taxon>
        <taxon>Chytridiomycota incertae sedis</taxon>
        <taxon>Neocallimastigomycetes</taxon>
        <taxon>Neocallimastigales</taxon>
        <taxon>Neocallimastigaceae</taxon>
        <taxon>Anaeromyces</taxon>
    </lineage>
</organism>
<gene>
    <name evidence="2" type="ORF">BCR32DRAFT_294901</name>
</gene>
<dbReference type="InterPro" id="IPR001611">
    <property type="entry name" value="Leu-rich_rpt"/>
</dbReference>
<reference evidence="2 3" key="1">
    <citation type="submission" date="2016-08" db="EMBL/GenBank/DDBJ databases">
        <title>A Parts List for Fungal Cellulosomes Revealed by Comparative Genomics.</title>
        <authorList>
            <consortium name="DOE Joint Genome Institute"/>
            <person name="Haitjema C.H."/>
            <person name="Gilmore S.P."/>
            <person name="Henske J.K."/>
            <person name="Solomon K.V."/>
            <person name="De Groot R."/>
            <person name="Kuo A."/>
            <person name="Mondo S.J."/>
            <person name="Salamov A.A."/>
            <person name="Labutti K."/>
            <person name="Zhao Z."/>
            <person name="Chiniquy J."/>
            <person name="Barry K."/>
            <person name="Brewer H.M."/>
            <person name="Purvine S.O."/>
            <person name="Wright A.T."/>
            <person name="Boxma B."/>
            <person name="Van Alen T."/>
            <person name="Hackstein J.H."/>
            <person name="Baker S.E."/>
            <person name="Grigoriev I.V."/>
            <person name="O'Malley M.A."/>
        </authorList>
    </citation>
    <scope>NUCLEOTIDE SEQUENCE [LARGE SCALE GENOMIC DNA]</scope>
    <source>
        <strain evidence="2 3">S4</strain>
    </source>
</reference>
<protein>
    <recommendedName>
        <fullName evidence="4">Outer arm dynein light chain 1</fullName>
    </recommendedName>
</protein>
<feature type="compositionally biased region" description="Low complexity" evidence="1">
    <location>
        <begin position="482"/>
        <end position="497"/>
    </location>
</feature>
<feature type="region of interest" description="Disordered" evidence="1">
    <location>
        <begin position="474"/>
        <end position="497"/>
    </location>
</feature>
<evidence type="ECO:0008006" key="4">
    <source>
        <dbReference type="Google" id="ProtNLM"/>
    </source>
</evidence>
<dbReference type="STRING" id="1754192.A0A1Y1WYQ8"/>
<evidence type="ECO:0000256" key="1">
    <source>
        <dbReference type="SAM" id="MobiDB-lite"/>
    </source>
</evidence>
<dbReference type="SUPFAM" id="SSF52058">
    <property type="entry name" value="L domain-like"/>
    <property type="match status" value="1"/>
</dbReference>
<sequence length="661" mass="75648">MNIDTIAINPSIISPQEELEEIIREYITPDKLRKITGINNLDEVKSIELKVDSRKTSIGNVGKILPNLSQLKLNNSYFESIRNLGSSFDKLNILWACNCSINELDGISSFNSLKKLYVNKNMISDLYSISMLENLETLNIEGNLISKIEQLEYLALCPSLNNLTVRNNPIISKLKIVIEKNENISKQNKLLVYNQIIHDLVPSITILDGVPLDLNKKSILKDDEKKDIIKKADEMANDIINIKTTTSNSNKYYGVENEVEEASELTYGTTETVCGNPALFLRSRKQELQISNEKKKNEFDIIIKDYVDNEENENLSKINENNELINSEKKENYIKKEIKNSINNNLNKNKTIINNNKEINDNYIKEKKVSTKSISNKDIISNGDKKKKMKSKIMKKKVSKNSELDNNKEIYNSENVTENNDITSNRINNNNNNNNINEIEETKRYTFLDNDESEKIIKDKIKKSILNEYEKKKTLKSKHYRNPSSTTSISKPSSSSSNIVKLYHHHQSNSNGGNDSNSVYSIETIYSISSNDSSNSSNTNYGNKNKQNNNKSNDDDDDDTISNNKKVDITYKSLNDKNHIYSSSNKKNIYIKKPVIRNSRTGNTKSNEFNNISFLKSLQENNTLIPHPPLDPIPPQDNYHRPTSVPIIRRRMMYKSNIKTA</sequence>
<dbReference type="OrthoDB" id="676979at2759"/>
<feature type="region of interest" description="Disordered" evidence="1">
    <location>
        <begin position="529"/>
        <end position="563"/>
    </location>
</feature>
<dbReference type="InterPro" id="IPR040091">
    <property type="entry name" value="LRRC56"/>
</dbReference>
<name>A0A1Y1WYQ8_9FUNG</name>
<dbReference type="Proteomes" id="UP000193944">
    <property type="component" value="Unassembled WGS sequence"/>
</dbReference>
<dbReference type="EMBL" id="MCFG01000201">
    <property type="protein sequence ID" value="ORX78691.1"/>
    <property type="molecule type" value="Genomic_DNA"/>
</dbReference>
<accession>A0A1Y1WYQ8</accession>
<dbReference type="AlphaFoldDB" id="A0A1Y1WYQ8"/>
<dbReference type="InterPro" id="IPR032675">
    <property type="entry name" value="LRR_dom_sf"/>
</dbReference>
<dbReference type="PANTHER" id="PTHR22708">
    <property type="entry name" value="LEUCINE-RICH REPEAT-CONTAINING PROTEIN 56"/>
    <property type="match status" value="1"/>
</dbReference>
<keyword evidence="3" id="KW-1185">Reference proteome</keyword>